<feature type="region of interest" description="Disordered" evidence="1">
    <location>
        <begin position="103"/>
        <end position="122"/>
    </location>
</feature>
<proteinExistence type="predicted"/>
<organism evidence="2 3">
    <name type="scientific">Tulasnella calospora MUT 4182</name>
    <dbReference type="NCBI Taxonomy" id="1051891"/>
    <lineage>
        <taxon>Eukaryota</taxon>
        <taxon>Fungi</taxon>
        <taxon>Dikarya</taxon>
        <taxon>Basidiomycota</taxon>
        <taxon>Agaricomycotina</taxon>
        <taxon>Agaricomycetes</taxon>
        <taxon>Cantharellales</taxon>
        <taxon>Tulasnellaceae</taxon>
        <taxon>Tulasnella</taxon>
    </lineage>
</organism>
<dbReference type="EMBL" id="KN822973">
    <property type="protein sequence ID" value="KIO30333.1"/>
    <property type="molecule type" value="Genomic_DNA"/>
</dbReference>
<sequence>MEHFKFPSSTRAPPHSSLIASFVQSLLSSMPLLCKAANTVALVPSPVESLPGAGIPLPEAPSLPILHWFMLKFITNITTRTLLYDPQSALSATTPQLIAEGVQEHTAHSPEDTDSNTIPPPIVRPRTRNALVALVQKRGI</sequence>
<evidence type="ECO:0000256" key="1">
    <source>
        <dbReference type="SAM" id="MobiDB-lite"/>
    </source>
</evidence>
<accession>A0A0C3L951</accession>
<protein>
    <submittedName>
        <fullName evidence="2">Uncharacterized protein</fullName>
    </submittedName>
</protein>
<reference evidence="3" key="2">
    <citation type="submission" date="2015-01" db="EMBL/GenBank/DDBJ databases">
        <title>Evolutionary Origins and Diversification of the Mycorrhizal Mutualists.</title>
        <authorList>
            <consortium name="DOE Joint Genome Institute"/>
            <consortium name="Mycorrhizal Genomics Consortium"/>
            <person name="Kohler A."/>
            <person name="Kuo A."/>
            <person name="Nagy L.G."/>
            <person name="Floudas D."/>
            <person name="Copeland A."/>
            <person name="Barry K.W."/>
            <person name="Cichocki N."/>
            <person name="Veneault-Fourrey C."/>
            <person name="LaButti K."/>
            <person name="Lindquist E.A."/>
            <person name="Lipzen A."/>
            <person name="Lundell T."/>
            <person name="Morin E."/>
            <person name="Murat C."/>
            <person name="Riley R."/>
            <person name="Ohm R."/>
            <person name="Sun H."/>
            <person name="Tunlid A."/>
            <person name="Henrissat B."/>
            <person name="Grigoriev I.V."/>
            <person name="Hibbett D.S."/>
            <person name="Martin F."/>
        </authorList>
    </citation>
    <scope>NUCLEOTIDE SEQUENCE [LARGE SCALE GENOMIC DNA]</scope>
    <source>
        <strain evidence="3">MUT 4182</strain>
    </source>
</reference>
<dbReference type="AlphaFoldDB" id="A0A0C3L951"/>
<dbReference type="HOGENOM" id="CLU_1836595_0_0_1"/>
<name>A0A0C3L951_9AGAM</name>
<gene>
    <name evidence="2" type="ORF">M407DRAFT_5695</name>
</gene>
<reference evidence="2 3" key="1">
    <citation type="submission" date="2014-04" db="EMBL/GenBank/DDBJ databases">
        <authorList>
            <consortium name="DOE Joint Genome Institute"/>
            <person name="Kuo A."/>
            <person name="Girlanda M."/>
            <person name="Perotto S."/>
            <person name="Kohler A."/>
            <person name="Nagy L.G."/>
            <person name="Floudas D."/>
            <person name="Copeland A."/>
            <person name="Barry K.W."/>
            <person name="Cichocki N."/>
            <person name="Veneault-Fourrey C."/>
            <person name="LaButti K."/>
            <person name="Lindquist E.A."/>
            <person name="Lipzen A."/>
            <person name="Lundell T."/>
            <person name="Morin E."/>
            <person name="Murat C."/>
            <person name="Sun H."/>
            <person name="Tunlid A."/>
            <person name="Henrissat B."/>
            <person name="Grigoriev I.V."/>
            <person name="Hibbett D.S."/>
            <person name="Martin F."/>
            <person name="Nordberg H.P."/>
            <person name="Cantor M.N."/>
            <person name="Hua S.X."/>
        </authorList>
    </citation>
    <scope>NUCLEOTIDE SEQUENCE [LARGE SCALE GENOMIC DNA]</scope>
    <source>
        <strain evidence="2 3">MUT 4182</strain>
    </source>
</reference>
<evidence type="ECO:0000313" key="3">
    <source>
        <dbReference type="Proteomes" id="UP000054248"/>
    </source>
</evidence>
<evidence type="ECO:0000313" key="2">
    <source>
        <dbReference type="EMBL" id="KIO30333.1"/>
    </source>
</evidence>
<keyword evidence="3" id="KW-1185">Reference proteome</keyword>
<dbReference type="Proteomes" id="UP000054248">
    <property type="component" value="Unassembled WGS sequence"/>
</dbReference>